<evidence type="ECO:0000313" key="1">
    <source>
        <dbReference type="EMBL" id="GAG32365.1"/>
    </source>
</evidence>
<proteinExistence type="predicted"/>
<name>X0WNZ4_9ZZZZ</name>
<dbReference type="AlphaFoldDB" id="X0WNZ4"/>
<protein>
    <submittedName>
        <fullName evidence="1">Uncharacterized protein</fullName>
    </submittedName>
</protein>
<comment type="caution">
    <text evidence="1">The sequence shown here is derived from an EMBL/GenBank/DDBJ whole genome shotgun (WGS) entry which is preliminary data.</text>
</comment>
<accession>X0WNZ4</accession>
<reference evidence="1" key="1">
    <citation type="journal article" date="2014" name="Front. Microbiol.">
        <title>High frequency of phylogenetically diverse reductive dehalogenase-homologous genes in deep subseafloor sedimentary metagenomes.</title>
        <authorList>
            <person name="Kawai M."/>
            <person name="Futagami T."/>
            <person name="Toyoda A."/>
            <person name="Takaki Y."/>
            <person name="Nishi S."/>
            <person name="Hori S."/>
            <person name="Arai W."/>
            <person name="Tsubouchi T."/>
            <person name="Morono Y."/>
            <person name="Uchiyama I."/>
            <person name="Ito T."/>
            <person name="Fujiyama A."/>
            <person name="Inagaki F."/>
            <person name="Takami H."/>
        </authorList>
    </citation>
    <scope>NUCLEOTIDE SEQUENCE</scope>
    <source>
        <strain evidence="1">Expedition CK06-06</strain>
    </source>
</reference>
<gene>
    <name evidence="1" type="ORF">S01H1_63039</name>
</gene>
<sequence length="44" mass="5058">MKEKINTNKDKWIKEFAIQKEIQSTLEAIIYSTDDAISVVDENG</sequence>
<organism evidence="1">
    <name type="scientific">marine sediment metagenome</name>
    <dbReference type="NCBI Taxonomy" id="412755"/>
    <lineage>
        <taxon>unclassified sequences</taxon>
        <taxon>metagenomes</taxon>
        <taxon>ecological metagenomes</taxon>
    </lineage>
</organism>
<dbReference type="EMBL" id="BARS01041452">
    <property type="protein sequence ID" value="GAG32365.1"/>
    <property type="molecule type" value="Genomic_DNA"/>
</dbReference>